<dbReference type="PANTHER" id="PTHR45846:SF1">
    <property type="entry name" value="TRNA-DIHYDROURIDINE(47) SYNTHASE [NAD(P)(+)]-LIKE"/>
    <property type="match status" value="1"/>
</dbReference>
<dbReference type="GO" id="GO:0050660">
    <property type="term" value="F:flavin adenine dinucleotide binding"/>
    <property type="evidence" value="ECO:0007669"/>
    <property type="project" value="InterPro"/>
</dbReference>
<evidence type="ECO:0000256" key="3">
    <source>
        <dbReference type="ARBA" id="ARBA00022643"/>
    </source>
</evidence>
<evidence type="ECO:0000256" key="5">
    <source>
        <dbReference type="ARBA" id="ARBA00022857"/>
    </source>
</evidence>
<feature type="compositionally biased region" description="Low complexity" evidence="7">
    <location>
        <begin position="337"/>
        <end position="350"/>
    </location>
</feature>
<organism evidence="9 10">
    <name type="scientific">Nannocystis pusilla</name>
    <dbReference type="NCBI Taxonomy" id="889268"/>
    <lineage>
        <taxon>Bacteria</taxon>
        <taxon>Pseudomonadati</taxon>
        <taxon>Myxococcota</taxon>
        <taxon>Polyangia</taxon>
        <taxon>Nannocystales</taxon>
        <taxon>Nannocystaceae</taxon>
        <taxon>Nannocystis</taxon>
    </lineage>
</organism>
<proteinExistence type="predicted"/>
<keyword evidence="10" id="KW-1185">Reference proteome</keyword>
<dbReference type="InterPro" id="IPR013785">
    <property type="entry name" value="Aldolase_TIM"/>
</dbReference>
<dbReference type="Gene3D" id="3.20.20.70">
    <property type="entry name" value="Aldolase class I"/>
    <property type="match status" value="1"/>
</dbReference>
<evidence type="ECO:0000256" key="1">
    <source>
        <dbReference type="ARBA" id="ARBA00001917"/>
    </source>
</evidence>
<feature type="compositionally biased region" description="Pro residues" evidence="7">
    <location>
        <begin position="351"/>
        <end position="362"/>
    </location>
</feature>
<dbReference type="RefSeq" id="WP_267774993.1">
    <property type="nucleotide sequence ID" value="NZ_JAPNKE010000002.1"/>
</dbReference>
<evidence type="ECO:0000259" key="8">
    <source>
        <dbReference type="Pfam" id="PF01207"/>
    </source>
</evidence>
<keyword evidence="6" id="KW-0560">Oxidoreductase</keyword>
<dbReference type="PANTHER" id="PTHR45846">
    <property type="entry name" value="TRNA-DIHYDROURIDINE(47) SYNTHASE [NAD(P)(+)]-LIKE"/>
    <property type="match status" value="1"/>
</dbReference>
<dbReference type="CDD" id="cd02801">
    <property type="entry name" value="DUS_like_FMN"/>
    <property type="match status" value="1"/>
</dbReference>
<sequence length="433" mass="46380">MTIGACERFAADPGRRVAEAVLEDMRRDSAARWSATWGERHRVAARPGEPGLYLALAPMDGITDAVYRRLLTDQFGGASGISLCVSEFVRVTRDPVPAAVLLRDVPELARGGHTRAGVPVYVQLLGGDPEPLAETARRAAELGAPGIDLNFGCPAKTVNNHDGGASLLRAPQRIRAIVGRVRDRVPEHIPVTAKVRVGWDSSDGLEEIAVAAASGGAAWLTVHARTRTQLYQPPVRWPDLARARASIPIPVVANGDLRVPEDLSHCAAQSCCHAFMIGRAAMARPDLFAVIRGARQDRPLPLAELAEICATTTPRCATTGWSRAARWPASSNGCAWPPSSTRASSRTSTRPRPPPPGRPSPPTWTAWPTRHRSPYGPRDVKNPAQAVCRVLPARGCCVCLYERMEVYGAAPRGPRRRAGVSAVTSPGRTPGPA</sequence>
<keyword evidence="4" id="KW-0819">tRNA processing</keyword>
<feature type="region of interest" description="Disordered" evidence="7">
    <location>
        <begin position="327"/>
        <end position="380"/>
    </location>
</feature>
<dbReference type="Pfam" id="PF01207">
    <property type="entry name" value="Dus"/>
    <property type="match status" value="1"/>
</dbReference>
<dbReference type="EMBL" id="JAPNKE010000002">
    <property type="protein sequence ID" value="MCY1011696.1"/>
    <property type="molecule type" value="Genomic_DNA"/>
</dbReference>
<protein>
    <submittedName>
        <fullName evidence="9">tRNA-dihydrouridine synthase family protein</fullName>
    </submittedName>
</protein>
<evidence type="ECO:0000313" key="9">
    <source>
        <dbReference type="EMBL" id="MCY1011696.1"/>
    </source>
</evidence>
<dbReference type="Proteomes" id="UP001150924">
    <property type="component" value="Unassembled WGS sequence"/>
</dbReference>
<evidence type="ECO:0000313" key="10">
    <source>
        <dbReference type="Proteomes" id="UP001150924"/>
    </source>
</evidence>
<feature type="domain" description="DUS-like FMN-binding" evidence="8">
    <location>
        <begin position="56"/>
        <end position="311"/>
    </location>
</feature>
<comment type="caution">
    <text evidence="9">The sequence shown here is derived from an EMBL/GenBank/DDBJ whole genome shotgun (WGS) entry which is preliminary data.</text>
</comment>
<evidence type="ECO:0000256" key="2">
    <source>
        <dbReference type="ARBA" id="ARBA00022630"/>
    </source>
</evidence>
<accession>A0A9X3J1I1</accession>
<dbReference type="SUPFAM" id="SSF51395">
    <property type="entry name" value="FMN-linked oxidoreductases"/>
    <property type="match status" value="1"/>
</dbReference>
<keyword evidence="3" id="KW-0288">FMN</keyword>
<name>A0A9X3J1I1_9BACT</name>
<evidence type="ECO:0000256" key="7">
    <source>
        <dbReference type="SAM" id="MobiDB-lite"/>
    </source>
</evidence>
<reference evidence="9" key="1">
    <citation type="submission" date="2022-11" db="EMBL/GenBank/DDBJ databases">
        <title>Minimal conservation of predation-associated metabolite biosynthetic gene clusters underscores biosynthetic potential of Myxococcota including descriptions for ten novel species: Archangium lansinium sp. nov., Myxococcus landrumus sp. nov., Nannocystis bai.</title>
        <authorList>
            <person name="Ahearne A."/>
            <person name="Stevens C."/>
            <person name="Phillips K."/>
        </authorList>
    </citation>
    <scope>NUCLEOTIDE SEQUENCE</scope>
    <source>
        <strain evidence="9">Na p29</strain>
    </source>
</reference>
<dbReference type="InterPro" id="IPR018517">
    <property type="entry name" value="tRNA_hU_synthase_CS"/>
</dbReference>
<dbReference type="InterPro" id="IPR035587">
    <property type="entry name" value="DUS-like_FMN-bd"/>
</dbReference>
<comment type="cofactor">
    <cofactor evidence="1">
        <name>FMN</name>
        <dbReference type="ChEBI" id="CHEBI:58210"/>
    </cofactor>
</comment>
<dbReference type="AlphaFoldDB" id="A0A9X3J1I1"/>
<keyword evidence="2" id="KW-0285">Flavoprotein</keyword>
<evidence type="ECO:0000256" key="6">
    <source>
        <dbReference type="ARBA" id="ARBA00023002"/>
    </source>
</evidence>
<dbReference type="GO" id="GO:0003723">
    <property type="term" value="F:RNA binding"/>
    <property type="evidence" value="ECO:0007669"/>
    <property type="project" value="TreeGrafter"/>
</dbReference>
<gene>
    <name evidence="9" type="ORF">OV079_40270</name>
</gene>
<evidence type="ECO:0000256" key="4">
    <source>
        <dbReference type="ARBA" id="ARBA00022694"/>
    </source>
</evidence>
<keyword evidence="5" id="KW-0521">NADP</keyword>
<feature type="region of interest" description="Disordered" evidence="7">
    <location>
        <begin position="412"/>
        <end position="433"/>
    </location>
</feature>
<dbReference type="PROSITE" id="PS01136">
    <property type="entry name" value="UPF0034"/>
    <property type="match status" value="1"/>
</dbReference>
<dbReference type="GO" id="GO:0017150">
    <property type="term" value="F:tRNA dihydrouridine synthase activity"/>
    <property type="evidence" value="ECO:0007669"/>
    <property type="project" value="InterPro"/>
</dbReference>